<feature type="binding site" description="axial binding residue" evidence="9">
    <location>
        <position position="474"/>
    </location>
    <ligand>
        <name>heme</name>
        <dbReference type="ChEBI" id="CHEBI:30413"/>
    </ligand>
    <ligandPart>
        <name>Fe</name>
        <dbReference type="ChEBI" id="CHEBI:18248"/>
    </ligandPart>
</feature>
<organism evidence="11 12">
    <name type="scientific">Mycena venus</name>
    <dbReference type="NCBI Taxonomy" id="2733690"/>
    <lineage>
        <taxon>Eukaryota</taxon>
        <taxon>Fungi</taxon>
        <taxon>Dikarya</taxon>
        <taxon>Basidiomycota</taxon>
        <taxon>Agaricomycotina</taxon>
        <taxon>Agaricomycetes</taxon>
        <taxon>Agaricomycetidae</taxon>
        <taxon>Agaricales</taxon>
        <taxon>Marasmiineae</taxon>
        <taxon>Mycenaceae</taxon>
        <taxon>Mycena</taxon>
    </lineage>
</organism>
<dbReference type="PANTHER" id="PTHR46300:SF7">
    <property type="entry name" value="P450, PUTATIVE (EUROFUNG)-RELATED"/>
    <property type="match status" value="1"/>
</dbReference>
<evidence type="ECO:0000256" key="6">
    <source>
        <dbReference type="ARBA" id="ARBA00023002"/>
    </source>
</evidence>
<evidence type="ECO:0000256" key="8">
    <source>
        <dbReference type="ARBA" id="ARBA00023033"/>
    </source>
</evidence>
<dbReference type="OrthoDB" id="2789670at2759"/>
<comment type="similarity">
    <text evidence="3 10">Belongs to the cytochrome P450 family.</text>
</comment>
<dbReference type="GO" id="GO:0005506">
    <property type="term" value="F:iron ion binding"/>
    <property type="evidence" value="ECO:0007669"/>
    <property type="project" value="InterPro"/>
</dbReference>
<evidence type="ECO:0000256" key="7">
    <source>
        <dbReference type="ARBA" id="ARBA00023004"/>
    </source>
</evidence>
<keyword evidence="8 10" id="KW-0503">Monooxygenase</keyword>
<comment type="cofactor">
    <cofactor evidence="1 9">
        <name>heme</name>
        <dbReference type="ChEBI" id="CHEBI:30413"/>
    </cofactor>
</comment>
<dbReference type="Pfam" id="PF00067">
    <property type="entry name" value="p450"/>
    <property type="match status" value="1"/>
</dbReference>
<keyword evidence="12" id="KW-1185">Reference proteome</keyword>
<keyword evidence="5 9" id="KW-0479">Metal-binding</keyword>
<dbReference type="GO" id="GO:0016705">
    <property type="term" value="F:oxidoreductase activity, acting on paired donors, with incorporation or reduction of molecular oxygen"/>
    <property type="evidence" value="ECO:0007669"/>
    <property type="project" value="InterPro"/>
</dbReference>
<evidence type="ECO:0000313" key="12">
    <source>
        <dbReference type="Proteomes" id="UP000620124"/>
    </source>
</evidence>
<gene>
    <name evidence="11" type="ORF">MVEN_01443700</name>
</gene>
<keyword evidence="4 9" id="KW-0349">Heme</keyword>
<accession>A0A8H7CQW9</accession>
<dbReference type="SUPFAM" id="SSF48264">
    <property type="entry name" value="Cytochrome P450"/>
    <property type="match status" value="1"/>
</dbReference>
<keyword evidence="7 9" id="KW-0408">Iron</keyword>
<comment type="pathway">
    <text evidence="2">Secondary metabolite biosynthesis.</text>
</comment>
<dbReference type="InterPro" id="IPR017972">
    <property type="entry name" value="Cyt_P450_CS"/>
</dbReference>
<sequence>MTSKLGEEFTACQPLLYLYSGAGNLPSPDMPSLESPSTILILILVASLYVLVSRTRRRGLPLPPGPPQLPLLGNIFDVPSTSQWETYAQWSKKYNSDIIYLNLAGTSVIVLSSLEATDALLEKRSSIYSDRQTGSDDGERAHGVGFQHRSDEIWYGDDWRTGRRLFNKALNIQVSHNYKPHEVVGSRMLLKRLLHAPEDFLAHFRQMAGEIIMSVAYGINVLPSDDPYIALAHKAVHTFSIASVPGLYLVDTFPILKHIPRWLPGAGFKRQAEKWRKLARGMLETPFDETKRQVEAGRARPSFTANSLQALKDSESELYFQERHVQAAAGTMYIGGADTTVSALGTFVLAMLANPEAQKKAQEEIDFVTGGKYLPTFNDEAAMPYVSALVNEVMRWENVVPAALPHLLMTEDEYRGYRLPAGSIVIGNTWAILHDEVMYPDPYVFKPERFLLNGKPNPAVKTPEVAFGFGRRLCPGRHLALSSIWITVASILATFDITKAVDEEGNIIEPSHDYISGLICTPAPFKCSITPRSQDAVALIEAAVSDDLPL</sequence>
<evidence type="ECO:0000256" key="2">
    <source>
        <dbReference type="ARBA" id="ARBA00005179"/>
    </source>
</evidence>
<dbReference type="Gene3D" id="1.10.630.10">
    <property type="entry name" value="Cytochrome P450"/>
    <property type="match status" value="1"/>
</dbReference>
<name>A0A8H7CQW9_9AGAR</name>
<dbReference type="EMBL" id="JACAZI010000012">
    <property type="protein sequence ID" value="KAF7346914.1"/>
    <property type="molecule type" value="Genomic_DNA"/>
</dbReference>
<dbReference type="InterPro" id="IPR001128">
    <property type="entry name" value="Cyt_P450"/>
</dbReference>
<evidence type="ECO:0000256" key="1">
    <source>
        <dbReference type="ARBA" id="ARBA00001971"/>
    </source>
</evidence>
<dbReference type="InterPro" id="IPR036396">
    <property type="entry name" value="Cyt_P450_sf"/>
</dbReference>
<dbReference type="PRINTS" id="PR00463">
    <property type="entry name" value="EP450I"/>
</dbReference>
<comment type="caution">
    <text evidence="11">The sequence shown here is derived from an EMBL/GenBank/DDBJ whole genome shotgun (WGS) entry which is preliminary data.</text>
</comment>
<dbReference type="PROSITE" id="PS00086">
    <property type="entry name" value="CYTOCHROME_P450"/>
    <property type="match status" value="1"/>
</dbReference>
<protein>
    <submittedName>
        <fullName evidence="11">Cytochrome P450</fullName>
    </submittedName>
</protein>
<keyword evidence="6 10" id="KW-0560">Oxidoreductase</keyword>
<evidence type="ECO:0000256" key="5">
    <source>
        <dbReference type="ARBA" id="ARBA00022723"/>
    </source>
</evidence>
<dbReference type="InterPro" id="IPR002401">
    <property type="entry name" value="Cyt_P450_E_grp-I"/>
</dbReference>
<dbReference type="GO" id="GO:0004497">
    <property type="term" value="F:monooxygenase activity"/>
    <property type="evidence" value="ECO:0007669"/>
    <property type="project" value="UniProtKB-KW"/>
</dbReference>
<dbReference type="InterPro" id="IPR050364">
    <property type="entry name" value="Cytochrome_P450_fung"/>
</dbReference>
<evidence type="ECO:0000256" key="3">
    <source>
        <dbReference type="ARBA" id="ARBA00010617"/>
    </source>
</evidence>
<reference evidence="11" key="1">
    <citation type="submission" date="2020-05" db="EMBL/GenBank/DDBJ databases">
        <title>Mycena genomes resolve the evolution of fungal bioluminescence.</title>
        <authorList>
            <person name="Tsai I.J."/>
        </authorList>
    </citation>
    <scope>NUCLEOTIDE SEQUENCE</scope>
    <source>
        <strain evidence="11">CCC161011</strain>
    </source>
</reference>
<dbReference type="PANTHER" id="PTHR46300">
    <property type="entry name" value="P450, PUTATIVE (EUROFUNG)-RELATED-RELATED"/>
    <property type="match status" value="1"/>
</dbReference>
<evidence type="ECO:0000256" key="4">
    <source>
        <dbReference type="ARBA" id="ARBA00022617"/>
    </source>
</evidence>
<dbReference type="CDD" id="cd11065">
    <property type="entry name" value="CYP64-like"/>
    <property type="match status" value="1"/>
</dbReference>
<proteinExistence type="inferred from homology"/>
<dbReference type="GO" id="GO:0020037">
    <property type="term" value="F:heme binding"/>
    <property type="evidence" value="ECO:0007669"/>
    <property type="project" value="InterPro"/>
</dbReference>
<evidence type="ECO:0000256" key="9">
    <source>
        <dbReference type="PIRSR" id="PIRSR602401-1"/>
    </source>
</evidence>
<dbReference type="AlphaFoldDB" id="A0A8H7CQW9"/>
<dbReference type="Proteomes" id="UP000620124">
    <property type="component" value="Unassembled WGS sequence"/>
</dbReference>
<dbReference type="PRINTS" id="PR00385">
    <property type="entry name" value="P450"/>
</dbReference>
<evidence type="ECO:0000256" key="10">
    <source>
        <dbReference type="RuleBase" id="RU000461"/>
    </source>
</evidence>
<evidence type="ECO:0000313" key="11">
    <source>
        <dbReference type="EMBL" id="KAF7346914.1"/>
    </source>
</evidence>